<dbReference type="SMART" id="SM00849">
    <property type="entry name" value="Lactamase_B"/>
    <property type="match status" value="1"/>
</dbReference>
<reference evidence="2 3" key="1">
    <citation type="submission" date="2018-06" db="EMBL/GenBank/DDBJ databases">
        <title>Extensive metabolic versatility and redundancy in microbially diverse, dynamic hydrothermal sediments.</title>
        <authorList>
            <person name="Dombrowski N."/>
            <person name="Teske A."/>
            <person name="Baker B.J."/>
        </authorList>
    </citation>
    <scope>NUCLEOTIDE SEQUENCE [LARGE SCALE GENOMIC DNA]</scope>
    <source>
        <strain evidence="2">B36_G15</strain>
    </source>
</reference>
<name>A0A660SGY2_UNCW3</name>
<evidence type="ECO:0000313" key="3">
    <source>
        <dbReference type="Proteomes" id="UP000268469"/>
    </source>
</evidence>
<organism evidence="2 3">
    <name type="scientific">candidate division WOR-3 bacterium</name>
    <dbReference type="NCBI Taxonomy" id="2052148"/>
    <lineage>
        <taxon>Bacteria</taxon>
        <taxon>Bacteria division WOR-3</taxon>
    </lineage>
</organism>
<dbReference type="Proteomes" id="UP000268469">
    <property type="component" value="Unassembled WGS sequence"/>
</dbReference>
<dbReference type="PANTHER" id="PTHR42663">
    <property type="entry name" value="HYDROLASE C777.06C-RELATED-RELATED"/>
    <property type="match status" value="1"/>
</dbReference>
<dbReference type="AlphaFoldDB" id="A0A660SGY2"/>
<dbReference type="PANTHER" id="PTHR42663:SF6">
    <property type="entry name" value="HYDROLASE C777.06C-RELATED"/>
    <property type="match status" value="1"/>
</dbReference>
<dbReference type="Gene3D" id="3.60.15.10">
    <property type="entry name" value="Ribonuclease Z/Hydroxyacylglutathione hydrolase-like"/>
    <property type="match status" value="1"/>
</dbReference>
<dbReference type="Pfam" id="PF12706">
    <property type="entry name" value="Lactamase_B_2"/>
    <property type="match status" value="1"/>
</dbReference>
<dbReference type="SUPFAM" id="SSF56281">
    <property type="entry name" value="Metallo-hydrolase/oxidoreductase"/>
    <property type="match status" value="1"/>
</dbReference>
<dbReference type="InterPro" id="IPR001279">
    <property type="entry name" value="Metallo-B-lactamas"/>
</dbReference>
<evidence type="ECO:0000259" key="1">
    <source>
        <dbReference type="SMART" id="SM00849"/>
    </source>
</evidence>
<gene>
    <name evidence="2" type="ORF">DRP53_06975</name>
</gene>
<evidence type="ECO:0000313" key="2">
    <source>
        <dbReference type="EMBL" id="RKX69832.1"/>
    </source>
</evidence>
<comment type="caution">
    <text evidence="2">The sequence shown here is derived from an EMBL/GenBank/DDBJ whole genome shotgun (WGS) entry which is preliminary data.</text>
</comment>
<sequence>MADDEIIFLGTGGARVVIATQLRATGGLLFYLSGRLILVDPGPGSLIRFLQYAKPYRINKLDVLILTHRHIDHTSDVNVIIDALTEGGKKRKGILFAPKDAVEDDPVVLKYHQRALKEMIKIKAGLEYRIDALSIRFPIEHLHGVETYGVVFATPNYSIGYITDTKYFPELASTYRNDILIINVLRPEPMDYPHLYLPDAEKVIKKTKPSLAVITHFGMVMLRKNPFRIAKELSEKTKVRVIAAKDGMRIRPSDYLDG</sequence>
<dbReference type="CDD" id="cd07741">
    <property type="entry name" value="metallo-hydrolase-like_MBL-fold"/>
    <property type="match status" value="1"/>
</dbReference>
<dbReference type="GO" id="GO:0016787">
    <property type="term" value="F:hydrolase activity"/>
    <property type="evidence" value="ECO:0007669"/>
    <property type="project" value="UniProtKB-KW"/>
</dbReference>
<accession>A0A660SGY2</accession>
<dbReference type="EMBL" id="QNBE01000064">
    <property type="protein sequence ID" value="RKX69832.1"/>
    <property type="molecule type" value="Genomic_DNA"/>
</dbReference>
<feature type="domain" description="Metallo-beta-lactamase" evidence="1">
    <location>
        <begin position="23"/>
        <end position="216"/>
    </location>
</feature>
<dbReference type="InterPro" id="IPR036866">
    <property type="entry name" value="RibonucZ/Hydroxyglut_hydro"/>
</dbReference>
<keyword evidence="2" id="KW-0378">Hydrolase</keyword>
<proteinExistence type="predicted"/>
<protein>
    <submittedName>
        <fullName evidence="2">MBL fold metallo-hydrolase</fullName>
    </submittedName>
</protein>